<feature type="active site" description="Proton donor/acceptor" evidence="13">
    <location>
        <position position="247"/>
    </location>
</feature>
<evidence type="ECO:0000256" key="13">
    <source>
        <dbReference type="PIRSR" id="PIRSR602717-51"/>
    </source>
</evidence>
<accession>A0A0D6M0K9</accession>
<dbReference type="SUPFAM" id="SSF54160">
    <property type="entry name" value="Chromo domain-like"/>
    <property type="match status" value="1"/>
</dbReference>
<feature type="compositionally biased region" description="Basic and acidic residues" evidence="14">
    <location>
        <begin position="881"/>
        <end position="920"/>
    </location>
</feature>
<evidence type="ECO:0000313" key="16">
    <source>
        <dbReference type="EMBL" id="EPB77624.1"/>
    </source>
</evidence>
<keyword evidence="7" id="KW-0862">Zinc</keyword>
<sequence>MPVLDGEEVAIGGSYLVRGRRGRWRSATVLDKRQQKSGCIECYVHFDGDDRRLDQWVDLAKVKPRSQRFKSILPVCESREKRTRKTKENSPNSYIIDYSDVLEEEHKEVTKVKYIEVVRFGEFEIDTWYVSPYPDEYGKERYLYICECCFLYMRQERALKMHMSSCNMRHPPGKEIYHDNNEKIAVYEVDGEKEKLYCQCLCLFAKLFMDHKTIYFGVSSFLFYVLCEVNETGYELSRRENIQGSPEKPLSDLGLASYRHYWAYRIVDHLSGLMDTSWIRVTELAAILDMQVDDVMDTLDWLQLYDPALVAETPEHIEPWIFVYIKKIERIINKEAMEDQDKEDHVQQNGSHNSTEEPAVVSSVNGTLAENTATDSGIETAAEGSSREEAAVETGNPATETAEATPCSSESPDVDNRTFTVTGLKHPGAWRTHSEIINMLARCESFNIKFERGAKQKGPKPGYISFTFESISSAREAYTQAQKMRVDGQAVKVEACPAFFAPAACRSRPFFKIPTEEEVRKRTIYALDLPTSAEQNLLNSIFESDHIERITFLPLRSQHKQAEVLMHTGEQADAARSEDGFELDDGQQQSVLRILTPADYAAFVAEEQKPVPFVPPEVEPPPVKASTPSVSQPTTAASPAEVKLAPVLDEDDVTDMFIKLVTDQRVNWAEITDVMELYAMCDAVSAQVGGLPDSVLRPAMLHTLQRHLTEAQSAWMREHLQDLIKGWKQEVRNDTFVDRPTLVQMKAADYVPVAPSKRKFRGKNSAQSRAGRVMMGVGAFLEAQRSKMVTEEGELEVEEDEEGNIMLGGEALSFESWAKLTKTNQPDIVCANMGQEEPPAKKPREMHDFKKYKQSQKEWKEKRMGAKKMRIMQQAREELEALDQEKAESAQVPKEAENGKDKKENASPEKPPKPPKEGKYGRMMLKILFAKEASNKKMRWSYIQPFFVSLYRSEIRNCPGD</sequence>
<dbReference type="FunFam" id="3.30.60.60:FF:000001">
    <property type="entry name" value="Histone acetyltransferase"/>
    <property type="match status" value="1"/>
</dbReference>
<dbReference type="InterPro" id="IPR016197">
    <property type="entry name" value="Chromo-like_dom_sf"/>
</dbReference>
<dbReference type="InterPro" id="IPR036388">
    <property type="entry name" value="WH-like_DNA-bd_sf"/>
</dbReference>
<dbReference type="GO" id="GO:0004402">
    <property type="term" value="F:histone acetyltransferase activity"/>
    <property type="evidence" value="ECO:0007669"/>
    <property type="project" value="InterPro"/>
</dbReference>
<feature type="region of interest" description="Disordered" evidence="14">
    <location>
        <begin position="339"/>
        <end position="363"/>
    </location>
</feature>
<feature type="compositionally biased region" description="Polar residues" evidence="14">
    <location>
        <begin position="626"/>
        <end position="637"/>
    </location>
</feature>
<comment type="subcellular location">
    <subcellularLocation>
        <location evidence="1">Nucleus</location>
    </subcellularLocation>
</comment>
<keyword evidence="10" id="KW-0804">Transcription</keyword>
<dbReference type="AlphaFoldDB" id="A0A0D6M0K9"/>
<evidence type="ECO:0000256" key="4">
    <source>
        <dbReference type="ARBA" id="ARBA00022679"/>
    </source>
</evidence>
<dbReference type="PROSITE" id="PS51726">
    <property type="entry name" value="MYST_HAT"/>
    <property type="match status" value="1"/>
</dbReference>
<protein>
    <recommendedName>
        <fullName evidence="3">histone acetyltransferase</fullName>
        <ecNumber evidence="3">2.3.1.48</ecNumber>
    </recommendedName>
</protein>
<feature type="compositionally biased region" description="Pro residues" evidence="14">
    <location>
        <begin position="614"/>
        <end position="623"/>
    </location>
</feature>
<evidence type="ECO:0000256" key="7">
    <source>
        <dbReference type="ARBA" id="ARBA00022833"/>
    </source>
</evidence>
<comment type="similarity">
    <text evidence="2">Belongs to the MYST (SAS/MOZ) family.</text>
</comment>
<keyword evidence="9" id="KW-0805">Transcription regulation</keyword>
<feature type="compositionally biased region" description="Polar residues" evidence="14">
    <location>
        <begin position="406"/>
        <end position="415"/>
    </location>
</feature>
<dbReference type="Gene3D" id="3.30.60.60">
    <property type="entry name" value="N-acetyl transferase-like"/>
    <property type="match status" value="1"/>
</dbReference>
<evidence type="ECO:0000256" key="9">
    <source>
        <dbReference type="ARBA" id="ARBA00023015"/>
    </source>
</evidence>
<dbReference type="SUPFAM" id="SSF55729">
    <property type="entry name" value="Acyl-CoA N-acyltransferases (Nat)"/>
    <property type="match status" value="1"/>
</dbReference>
<dbReference type="Pfam" id="PF11717">
    <property type="entry name" value="Tudor-knot"/>
    <property type="match status" value="1"/>
</dbReference>
<feature type="domain" description="MYST-type HAT" evidence="15">
    <location>
        <begin position="110"/>
        <end position="314"/>
    </location>
</feature>
<evidence type="ECO:0000256" key="3">
    <source>
        <dbReference type="ARBA" id="ARBA00013184"/>
    </source>
</evidence>
<evidence type="ECO:0000256" key="10">
    <source>
        <dbReference type="ARBA" id="ARBA00023163"/>
    </source>
</evidence>
<feature type="region of interest" description="Disordered" evidence="14">
    <location>
        <begin position="836"/>
        <end position="862"/>
    </location>
</feature>
<keyword evidence="4" id="KW-0808">Transferase</keyword>
<dbReference type="Pfam" id="PF01853">
    <property type="entry name" value="MOZ_SAS"/>
    <property type="match status" value="1"/>
</dbReference>
<dbReference type="InterPro" id="IPR025995">
    <property type="entry name" value="Tudor-knot"/>
</dbReference>
<dbReference type="EMBL" id="KE124832">
    <property type="protein sequence ID" value="EPB77624.1"/>
    <property type="molecule type" value="Genomic_DNA"/>
</dbReference>
<reference evidence="16 17" key="1">
    <citation type="submission" date="2013-05" db="EMBL/GenBank/DDBJ databases">
        <title>Draft genome of the parasitic nematode Anyclostoma ceylanicum.</title>
        <authorList>
            <person name="Mitreva M."/>
        </authorList>
    </citation>
    <scope>NUCLEOTIDE SEQUENCE [LARGE SCALE GENOMIC DNA]</scope>
</reference>
<keyword evidence="11" id="KW-0539">Nucleus</keyword>
<evidence type="ECO:0000256" key="14">
    <source>
        <dbReference type="SAM" id="MobiDB-lite"/>
    </source>
</evidence>
<dbReference type="InterPro" id="IPR040706">
    <property type="entry name" value="Zf-MYST"/>
</dbReference>
<organism evidence="16 17">
    <name type="scientific">Ancylostoma ceylanicum</name>
    <dbReference type="NCBI Taxonomy" id="53326"/>
    <lineage>
        <taxon>Eukaryota</taxon>
        <taxon>Metazoa</taxon>
        <taxon>Ecdysozoa</taxon>
        <taxon>Nematoda</taxon>
        <taxon>Chromadorea</taxon>
        <taxon>Rhabditida</taxon>
        <taxon>Rhabditina</taxon>
        <taxon>Rhabditomorpha</taxon>
        <taxon>Strongyloidea</taxon>
        <taxon>Ancylostomatidae</taxon>
        <taxon>Ancylostomatinae</taxon>
        <taxon>Ancylostoma</taxon>
    </lineage>
</organism>
<dbReference type="InterPro" id="IPR002717">
    <property type="entry name" value="HAT_MYST-type"/>
</dbReference>
<feature type="region of interest" description="Disordered" evidence="14">
    <location>
        <begin position="378"/>
        <end position="415"/>
    </location>
</feature>
<evidence type="ECO:0000256" key="2">
    <source>
        <dbReference type="ARBA" id="ARBA00010107"/>
    </source>
</evidence>
<dbReference type="Gene3D" id="3.40.630.30">
    <property type="match status" value="1"/>
</dbReference>
<evidence type="ECO:0000256" key="11">
    <source>
        <dbReference type="ARBA" id="ARBA00023242"/>
    </source>
</evidence>
<evidence type="ECO:0000259" key="15">
    <source>
        <dbReference type="PROSITE" id="PS51726"/>
    </source>
</evidence>
<keyword evidence="8" id="KW-0007">Acetylation</keyword>
<dbReference type="InterPro" id="IPR016181">
    <property type="entry name" value="Acyl_CoA_acyltransferase"/>
</dbReference>
<dbReference type="Pfam" id="PF17772">
    <property type="entry name" value="zf-MYST"/>
    <property type="match status" value="1"/>
</dbReference>
<evidence type="ECO:0000313" key="17">
    <source>
        <dbReference type="Proteomes" id="UP000054495"/>
    </source>
</evidence>
<dbReference type="PANTHER" id="PTHR10615">
    <property type="entry name" value="HISTONE ACETYLTRANSFERASE"/>
    <property type="match status" value="1"/>
</dbReference>
<dbReference type="GO" id="GO:0006355">
    <property type="term" value="P:regulation of DNA-templated transcription"/>
    <property type="evidence" value="ECO:0007669"/>
    <property type="project" value="InterPro"/>
</dbReference>
<dbReference type="InterPro" id="IPR050603">
    <property type="entry name" value="MYST_HAT"/>
</dbReference>
<evidence type="ECO:0000256" key="5">
    <source>
        <dbReference type="ARBA" id="ARBA00022723"/>
    </source>
</evidence>
<feature type="region of interest" description="Disordered" evidence="14">
    <location>
        <begin position="614"/>
        <end position="638"/>
    </location>
</feature>
<keyword evidence="6" id="KW-0863">Zinc-finger</keyword>
<evidence type="ECO:0000256" key="6">
    <source>
        <dbReference type="ARBA" id="ARBA00022771"/>
    </source>
</evidence>
<dbReference type="Gene3D" id="2.30.30.140">
    <property type="match status" value="1"/>
</dbReference>
<keyword evidence="5" id="KW-0479">Metal-binding</keyword>
<name>A0A0D6M0K9_9BILA</name>
<feature type="region of interest" description="Disordered" evidence="14">
    <location>
        <begin position="881"/>
        <end position="921"/>
    </location>
</feature>
<dbReference type="PANTHER" id="PTHR10615:SF219">
    <property type="entry name" value="HISTONE ACETYLTRANSFERASE KAT5"/>
    <property type="match status" value="1"/>
</dbReference>
<dbReference type="Gene3D" id="1.10.10.10">
    <property type="entry name" value="Winged helix-like DNA-binding domain superfamily/Winged helix DNA-binding domain"/>
    <property type="match status" value="1"/>
</dbReference>
<keyword evidence="17" id="KW-1185">Reference proteome</keyword>
<proteinExistence type="inferred from homology"/>
<feature type="compositionally biased region" description="Basic and acidic residues" evidence="14">
    <location>
        <begin position="838"/>
        <end position="862"/>
    </location>
</feature>
<dbReference type="Proteomes" id="UP000054495">
    <property type="component" value="Unassembled WGS sequence"/>
</dbReference>
<keyword evidence="12" id="KW-0012">Acyltransferase</keyword>
<dbReference type="EC" id="2.3.1.48" evidence="3"/>
<evidence type="ECO:0000256" key="8">
    <source>
        <dbReference type="ARBA" id="ARBA00022990"/>
    </source>
</evidence>
<evidence type="ECO:0000256" key="1">
    <source>
        <dbReference type="ARBA" id="ARBA00004123"/>
    </source>
</evidence>
<evidence type="ECO:0000256" key="12">
    <source>
        <dbReference type="ARBA" id="ARBA00023315"/>
    </source>
</evidence>
<gene>
    <name evidence="16" type="ORF">ANCCEY_03296</name>
</gene>